<keyword evidence="5" id="KW-0804">Transcription</keyword>
<reference evidence="9" key="1">
    <citation type="submission" date="2011-12" db="EMBL/GenBank/DDBJ databases">
        <title>Complete genome sequence of Streptomyces cattleya strain DSM 46488.</title>
        <authorList>
            <person name="Ou H.-Y."/>
            <person name="Li P."/>
            <person name="Zhao C."/>
            <person name="O'Hagan D."/>
            <person name="Deng Z."/>
        </authorList>
    </citation>
    <scope>NUCLEOTIDE SEQUENCE [LARGE SCALE GENOMIC DNA]</scope>
    <source>
        <strain evidence="9">ATCC 35852 / DSM 46488 / JCM 4925 / NBRC 14057 / NRRL 8057</strain>
        <plasmid evidence="9">Plasmid pSCATT</plasmid>
    </source>
</reference>
<dbReference type="PANTHER" id="PTHR35807:SF1">
    <property type="entry name" value="TRANSCRIPTIONAL REGULATOR REDD"/>
    <property type="match status" value="1"/>
</dbReference>
<dbReference type="Gene3D" id="1.25.40.10">
    <property type="entry name" value="Tetratricopeptide repeat domain"/>
    <property type="match status" value="2"/>
</dbReference>
<dbReference type="SUPFAM" id="SSF48452">
    <property type="entry name" value="TPR-like"/>
    <property type="match status" value="2"/>
</dbReference>
<dbReference type="SUPFAM" id="SSF46894">
    <property type="entry name" value="C-terminal effector domain of the bipartite response regulators"/>
    <property type="match status" value="1"/>
</dbReference>
<protein>
    <submittedName>
        <fullName evidence="8">Transcriptional regulator, SARP family</fullName>
    </submittedName>
</protein>
<dbReference type="GO" id="GO:0000160">
    <property type="term" value="P:phosphorelay signal transduction system"/>
    <property type="evidence" value="ECO:0007669"/>
    <property type="project" value="UniProtKB-KW"/>
</dbReference>
<evidence type="ECO:0000313" key="9">
    <source>
        <dbReference type="Proteomes" id="UP000007842"/>
    </source>
</evidence>
<dbReference type="GO" id="GO:0003677">
    <property type="term" value="F:DNA binding"/>
    <property type="evidence" value="ECO:0007669"/>
    <property type="project" value="UniProtKB-UniRule"/>
</dbReference>
<dbReference type="InterPro" id="IPR001867">
    <property type="entry name" value="OmpR/PhoB-type_DNA-bd"/>
</dbReference>
<keyword evidence="8" id="KW-0614">Plasmid</keyword>
<name>G8XGA2_STREN</name>
<comment type="similarity">
    <text evidence="1">Belongs to the AfsR/DnrI/RedD regulatory family.</text>
</comment>
<dbReference type="InterPro" id="IPR016032">
    <property type="entry name" value="Sig_transdc_resp-reg_C-effctor"/>
</dbReference>
<evidence type="ECO:0000256" key="3">
    <source>
        <dbReference type="ARBA" id="ARBA00023015"/>
    </source>
</evidence>
<dbReference type="AlphaFoldDB" id="G8XGA2"/>
<feature type="DNA-binding region" description="OmpR/PhoB-type" evidence="6">
    <location>
        <begin position="6"/>
        <end position="102"/>
    </location>
</feature>
<accession>G8XGA2</accession>
<dbReference type="InterPro" id="IPR036388">
    <property type="entry name" value="WH-like_DNA-bd_sf"/>
</dbReference>
<dbReference type="Pfam" id="PF13191">
    <property type="entry name" value="AAA_16"/>
    <property type="match status" value="1"/>
</dbReference>
<dbReference type="Pfam" id="PF00486">
    <property type="entry name" value="Trans_reg_C"/>
    <property type="match status" value="1"/>
</dbReference>
<organism evidence="8 9">
    <name type="scientific">Streptantibioticus cattleyicolor (strain ATCC 35852 / DSM 46488 / JCM 4925 / NBRC 14057 / NRRL 8057)</name>
    <name type="common">Streptomyces cattleya</name>
    <dbReference type="NCBI Taxonomy" id="1003195"/>
    <lineage>
        <taxon>Bacteria</taxon>
        <taxon>Bacillati</taxon>
        <taxon>Actinomycetota</taxon>
        <taxon>Actinomycetes</taxon>
        <taxon>Kitasatosporales</taxon>
        <taxon>Streptomycetaceae</taxon>
        <taxon>Streptantibioticus</taxon>
    </lineage>
</organism>
<feature type="domain" description="OmpR/PhoB-type" evidence="7">
    <location>
        <begin position="6"/>
        <end position="102"/>
    </location>
</feature>
<keyword evidence="2" id="KW-0902">Two-component regulatory system</keyword>
<evidence type="ECO:0000256" key="5">
    <source>
        <dbReference type="ARBA" id="ARBA00023163"/>
    </source>
</evidence>
<dbReference type="PATRIC" id="fig|1003195.29.peg.6262"/>
<evidence type="ECO:0000256" key="2">
    <source>
        <dbReference type="ARBA" id="ARBA00023012"/>
    </source>
</evidence>
<dbReference type="PRINTS" id="PR00364">
    <property type="entry name" value="DISEASERSIST"/>
</dbReference>
<evidence type="ECO:0000256" key="4">
    <source>
        <dbReference type="ARBA" id="ARBA00023125"/>
    </source>
</evidence>
<dbReference type="Proteomes" id="UP000007842">
    <property type="component" value="Plasmid pSCATT"/>
</dbReference>
<dbReference type="Pfam" id="PF03704">
    <property type="entry name" value="BTAD"/>
    <property type="match status" value="1"/>
</dbReference>
<dbReference type="SMART" id="SM01043">
    <property type="entry name" value="BTAD"/>
    <property type="match status" value="1"/>
</dbReference>
<sequence>MTGVRAIEATRTRLRFALLGPVRVWHGDQPLPAGSPQQRAVLAALLVNHGRPMTADDLIDAVWGDDQPSQVLAAVRTYAARLRKIVGPGTLVSEAGGYVLRVPPEALDLTHAERHALEAERASAAGDHTRARQLLTDALDLWDGEALTGVPGPFAETQRTRLAEWRLTLLERRLEADLERGAHAEAASELTALTADHPLRERLRALLMLALYRDGRQAEALAVYTDTRRLLTDELGVEPGSQLREIQQRILRSDPELLREEPASATPPVPAPAAPVVPAQLPRPIPHFHGREAEIHRLTALLTASDEHGVPVHVITGPPGAGKSALACVVAHEVAEAYPDGQLHLDLRGSGGSPLEPARALEALLWGLGAGPEGLPADAALRAALLRTVLAGRRVLIVLDDAEDAEQVRPLLPGTRGCAVLVTARGRLPELSGVDRTELGPLDPDSALRLLAAPAGPFRTQEERAAAEEIAVACGFHPLALEIAGSLLAARPGRPVVRLADALRDGDRRLARLRHGRRSLEAVLGEHYRRLPPDQAHALRLLALAPPGSVLSLDAAAALLDTGPSTAEHTLDALTDLHHLRPVGTRGYELPVPLGDFARFRAADAESPADRRAARSRLLGFHLALATAAYAVENPGDPLPRHLATPGHPAPHLATREEARQRVDDELALLWATVERTVAEDDPDGTTLRRAVDALLAAGAPERGATAWQAERVLRAVVAASAARHEPAAEGRARLLLGHLLADAGRFGAAWEEAVRSHRLGAAHGDRWCAGYAAVLRGRLRDPEGAALLRSASDVFRAEGDAYGEAAALGILARTGDPGPESVERARRAVELYAREGAGARAADGHYALGVVLCRTGADDEALPELERAADLFRQGVRPLGAAMASLRIARVHRAAGRSGACVEAAGRGVSLLRALGHDYRTAYGLGVLGDALAGDGRLDRARDCHLEARALAAALEAPAAERVLALTGAAA</sequence>
<dbReference type="EMBL" id="CP003229">
    <property type="protein sequence ID" value="AEW98660.1"/>
    <property type="molecule type" value="Genomic_DNA"/>
</dbReference>
<gene>
    <name evidence="8" type="ordered locus">SCATT_p04670</name>
</gene>
<dbReference type="InterPro" id="IPR041664">
    <property type="entry name" value="AAA_16"/>
</dbReference>
<dbReference type="InterPro" id="IPR027417">
    <property type="entry name" value="P-loop_NTPase"/>
</dbReference>
<proteinExistence type="inferred from homology"/>
<keyword evidence="3" id="KW-0805">Transcription regulation</keyword>
<evidence type="ECO:0000259" key="7">
    <source>
        <dbReference type="PROSITE" id="PS51755"/>
    </source>
</evidence>
<dbReference type="GO" id="GO:0006355">
    <property type="term" value="P:regulation of DNA-templated transcription"/>
    <property type="evidence" value="ECO:0007669"/>
    <property type="project" value="InterPro"/>
</dbReference>
<dbReference type="InterPro" id="IPR005158">
    <property type="entry name" value="BTAD"/>
</dbReference>
<dbReference type="HOGENOM" id="CLU_004665_2_0_11"/>
<geneLocation type="plasmid" evidence="8 9">
    <name>pSCATT</name>
</geneLocation>
<keyword evidence="9" id="KW-1185">Reference proteome</keyword>
<keyword evidence="4 6" id="KW-0238">DNA-binding</keyword>
<dbReference type="Gene3D" id="3.40.50.300">
    <property type="entry name" value="P-loop containing nucleotide triphosphate hydrolases"/>
    <property type="match status" value="1"/>
</dbReference>
<evidence type="ECO:0000256" key="1">
    <source>
        <dbReference type="ARBA" id="ARBA00005820"/>
    </source>
</evidence>
<dbReference type="PROSITE" id="PS51755">
    <property type="entry name" value="OMPR_PHOB"/>
    <property type="match status" value="1"/>
</dbReference>
<dbReference type="Gene3D" id="1.10.10.10">
    <property type="entry name" value="Winged helix-like DNA-binding domain superfamily/Winged helix DNA-binding domain"/>
    <property type="match status" value="1"/>
</dbReference>
<dbReference type="SUPFAM" id="SSF52540">
    <property type="entry name" value="P-loop containing nucleoside triphosphate hydrolases"/>
    <property type="match status" value="1"/>
</dbReference>
<dbReference type="PANTHER" id="PTHR35807">
    <property type="entry name" value="TRANSCRIPTIONAL REGULATOR REDD-RELATED"/>
    <property type="match status" value="1"/>
</dbReference>
<dbReference type="SMART" id="SM00862">
    <property type="entry name" value="Trans_reg_C"/>
    <property type="match status" value="1"/>
</dbReference>
<evidence type="ECO:0000256" key="6">
    <source>
        <dbReference type="PROSITE-ProRule" id="PRU01091"/>
    </source>
</evidence>
<dbReference type="InterPro" id="IPR051677">
    <property type="entry name" value="AfsR-DnrI-RedD_regulator"/>
</dbReference>
<dbReference type="InterPro" id="IPR011990">
    <property type="entry name" value="TPR-like_helical_dom_sf"/>
</dbReference>
<evidence type="ECO:0000313" key="8">
    <source>
        <dbReference type="EMBL" id="AEW98660.1"/>
    </source>
</evidence>
<dbReference type="CDD" id="cd15831">
    <property type="entry name" value="BTAD"/>
    <property type="match status" value="1"/>
</dbReference>
<dbReference type="KEGG" id="scy:SCATT_p04670"/>